<protein>
    <submittedName>
        <fullName evidence="11">VPLPA-CTERM sorting domain-containing protein</fullName>
    </submittedName>
</protein>
<evidence type="ECO:0000256" key="5">
    <source>
        <dbReference type="ARBA" id="ARBA00023136"/>
    </source>
</evidence>
<feature type="domain" description="Discoidin" evidence="10">
    <location>
        <begin position="30"/>
        <end position="182"/>
    </location>
</feature>
<organism evidence="11 12">
    <name type="scientific">Meridianimarinicoccus aquatilis</name>
    <dbReference type="NCBI Taxonomy" id="2552766"/>
    <lineage>
        <taxon>Bacteria</taxon>
        <taxon>Pseudomonadati</taxon>
        <taxon>Pseudomonadota</taxon>
        <taxon>Alphaproteobacteria</taxon>
        <taxon>Rhodobacterales</taxon>
        <taxon>Paracoccaceae</taxon>
        <taxon>Meridianimarinicoccus</taxon>
    </lineage>
</organism>
<evidence type="ECO:0000256" key="4">
    <source>
        <dbReference type="ARBA" id="ARBA00022989"/>
    </source>
</evidence>
<proteinExistence type="predicted"/>
<dbReference type="GO" id="GO:0016020">
    <property type="term" value="C:membrane"/>
    <property type="evidence" value="ECO:0007669"/>
    <property type="project" value="UniProtKB-SubCell"/>
</dbReference>
<evidence type="ECO:0000259" key="10">
    <source>
        <dbReference type="Pfam" id="PF21114"/>
    </source>
</evidence>
<evidence type="ECO:0000256" key="2">
    <source>
        <dbReference type="ARBA" id="ARBA00022692"/>
    </source>
</evidence>
<evidence type="ECO:0000256" key="3">
    <source>
        <dbReference type="ARBA" id="ARBA00022729"/>
    </source>
</evidence>
<dbReference type="NCBIfam" id="TIGR03370">
    <property type="entry name" value="VPLPA-CTERM"/>
    <property type="match status" value="1"/>
</dbReference>
<evidence type="ECO:0000313" key="12">
    <source>
        <dbReference type="Proteomes" id="UP000294562"/>
    </source>
</evidence>
<dbReference type="Proteomes" id="UP000294562">
    <property type="component" value="Unassembled WGS sequence"/>
</dbReference>
<evidence type="ECO:0000256" key="9">
    <source>
        <dbReference type="SAM" id="SignalP"/>
    </source>
</evidence>
<keyword evidence="6" id="KW-1015">Disulfide bond</keyword>
<dbReference type="Pfam" id="PF21114">
    <property type="entry name" value="DDR1-2_DS-like"/>
    <property type="match status" value="1"/>
</dbReference>
<evidence type="ECO:0000256" key="6">
    <source>
        <dbReference type="ARBA" id="ARBA00023157"/>
    </source>
</evidence>
<evidence type="ECO:0000313" key="11">
    <source>
        <dbReference type="EMBL" id="TDL89106.1"/>
    </source>
</evidence>
<evidence type="ECO:0000256" key="7">
    <source>
        <dbReference type="ARBA" id="ARBA00023180"/>
    </source>
</evidence>
<comment type="caution">
    <text evidence="11">The sequence shown here is derived from an EMBL/GenBank/DDBJ whole genome shotgun (WGS) entry which is preliminary data.</text>
</comment>
<dbReference type="EMBL" id="SMZO01000014">
    <property type="protein sequence ID" value="TDL89106.1"/>
    <property type="molecule type" value="Genomic_DNA"/>
</dbReference>
<accession>A0A4R6B2K3</accession>
<dbReference type="AlphaFoldDB" id="A0A4R6B2K3"/>
<keyword evidence="5 8" id="KW-0472">Membrane</keyword>
<keyword evidence="2 8" id="KW-0812">Transmembrane</keyword>
<keyword evidence="4 8" id="KW-1133">Transmembrane helix</keyword>
<evidence type="ECO:0000256" key="8">
    <source>
        <dbReference type="SAM" id="Phobius"/>
    </source>
</evidence>
<feature type="chain" id="PRO_5020282693" evidence="9">
    <location>
        <begin position="23"/>
        <end position="219"/>
    </location>
</feature>
<keyword evidence="3 9" id="KW-0732">Signal</keyword>
<dbReference type="Gene3D" id="2.60.120.1190">
    <property type="match status" value="1"/>
</dbReference>
<name>A0A4R6B2K3_9RHOB</name>
<gene>
    <name evidence="11" type="ORF">E2L05_08370</name>
</gene>
<feature type="signal peptide" evidence="9">
    <location>
        <begin position="1"/>
        <end position="22"/>
    </location>
</feature>
<dbReference type="RefSeq" id="WP_133342468.1">
    <property type="nucleotide sequence ID" value="NZ_SMZO01000014.1"/>
</dbReference>
<evidence type="ECO:0000256" key="1">
    <source>
        <dbReference type="ARBA" id="ARBA00004479"/>
    </source>
</evidence>
<dbReference type="OrthoDB" id="7864980at2"/>
<dbReference type="InterPro" id="IPR048525">
    <property type="entry name" value="DDR1-2_DS-like"/>
</dbReference>
<dbReference type="InterPro" id="IPR022472">
    <property type="entry name" value="VPLPA-CTERM"/>
</dbReference>
<comment type="subcellular location">
    <subcellularLocation>
        <location evidence="1">Membrane</location>
        <topology evidence="1">Single-pass type I membrane protein</topology>
    </subcellularLocation>
</comment>
<keyword evidence="12" id="KW-1185">Reference proteome</keyword>
<feature type="transmembrane region" description="Helical" evidence="8">
    <location>
        <begin position="189"/>
        <end position="208"/>
    </location>
</feature>
<sequence>MLKSLISAVGFVSLSLVGTVHAASVSPESYDMLNGGTGSFTYRDDSYSGGTGNPAVSYSALTGGLGDLTDGVIATQNWNVTPGPYVGWWSSVVVNPQVTFKFDQAYDFTSITAYVDDSNGAGGVSLPNSIDVSGAGNFAISDPASAAPIAFVMNVTGLTSDSVTLTFNHRNSWIMVSEVRFDGTPTSAVPVPAALPLLGAGLGALGLMRARRRTSAKAA</sequence>
<reference evidence="11 12" key="1">
    <citation type="submission" date="2019-03" db="EMBL/GenBank/DDBJ databases">
        <title>Rhodobacteraceae bacterium SM1902, a new member of the family Rhodobacteraceae isolated from Yantai.</title>
        <authorList>
            <person name="Sun Y."/>
        </authorList>
    </citation>
    <scope>NUCLEOTIDE SEQUENCE [LARGE SCALE GENOMIC DNA]</scope>
    <source>
        <strain evidence="11 12">SM1902</strain>
    </source>
</reference>
<keyword evidence="7" id="KW-0325">Glycoprotein</keyword>